<keyword evidence="1" id="KW-1133">Transmembrane helix</keyword>
<dbReference type="RefSeq" id="WP_013103246.1">
    <property type="nucleotide sequence ID" value="NZ_CP037939.1"/>
</dbReference>
<dbReference type="Proteomes" id="UP000295756">
    <property type="component" value="Chromosome"/>
</dbReference>
<sequence length="93" mass="10431">MTISILIFLYATLTSLALFSARKQLPAWLTFLNILAITMLYLSLVYPLWLAISLILAILTAINNGLILNGKVSTYHLIIRIVFSLLIFFLAMA</sequence>
<feature type="transmembrane region" description="Helical" evidence="1">
    <location>
        <begin position="31"/>
        <end position="62"/>
    </location>
</feature>
<protein>
    <submittedName>
        <fullName evidence="2">Queuine tRNA-ribosyltransferase</fullName>
    </submittedName>
</protein>
<evidence type="ECO:0000313" key="3">
    <source>
        <dbReference type="Proteomes" id="UP000295756"/>
    </source>
</evidence>
<keyword evidence="1" id="KW-0812">Transmembrane</keyword>
<gene>
    <name evidence="2" type="ORF">EW139_02830</name>
</gene>
<keyword evidence="1" id="KW-0472">Membrane</keyword>
<evidence type="ECO:0000313" key="2">
    <source>
        <dbReference type="EMBL" id="QBR47108.1"/>
    </source>
</evidence>
<feature type="transmembrane region" description="Helical" evidence="1">
    <location>
        <begin position="74"/>
        <end position="92"/>
    </location>
</feature>
<proteinExistence type="predicted"/>
<keyword evidence="3" id="KW-1185">Reference proteome</keyword>
<organism evidence="2 3">
    <name type="scientific">Leuconostoc kimchii</name>
    <dbReference type="NCBI Taxonomy" id="136609"/>
    <lineage>
        <taxon>Bacteria</taxon>
        <taxon>Bacillati</taxon>
        <taxon>Bacillota</taxon>
        <taxon>Bacilli</taxon>
        <taxon>Lactobacillales</taxon>
        <taxon>Lactobacillaceae</taxon>
        <taxon>Leuconostoc</taxon>
    </lineage>
</organism>
<reference evidence="2 3" key="1">
    <citation type="submission" date="2019-03" db="EMBL/GenBank/DDBJ databases">
        <title>Complete Genome Sequence of Leuconostoc kimchii strain NKJ218 Isolated from Homemade Kimchi.</title>
        <authorList>
            <person name="Jung J.Y."/>
            <person name="Jin H.M."/>
            <person name="Jung J.-W."/>
            <person name="Lee S.-Y."/>
            <person name="Ryu B.-G."/>
            <person name="Han S.-S."/>
            <person name="Kang H.K."/>
            <person name="Choi H.W."/>
            <person name="Chung E.J."/>
            <person name="Choi K.-M."/>
        </authorList>
    </citation>
    <scope>NUCLEOTIDE SEQUENCE [LARGE SCALE GENOMIC DNA]</scope>
    <source>
        <strain evidence="2 3">NKJ218</strain>
    </source>
</reference>
<name>A0ABX5SKT7_9LACO</name>
<dbReference type="EMBL" id="CP037939">
    <property type="protein sequence ID" value="QBR47108.1"/>
    <property type="molecule type" value="Genomic_DNA"/>
</dbReference>
<accession>A0ABX5SKT7</accession>
<evidence type="ECO:0000256" key="1">
    <source>
        <dbReference type="SAM" id="Phobius"/>
    </source>
</evidence>